<reference evidence="3 4" key="1">
    <citation type="submission" date="2019-04" db="EMBL/GenBank/DDBJ databases">
        <authorList>
            <person name="Van Vliet M D."/>
        </authorList>
    </citation>
    <scope>NUCLEOTIDE SEQUENCE [LARGE SCALE GENOMIC DNA]</scope>
    <source>
        <strain evidence="3 4">F1</strain>
    </source>
</reference>
<feature type="domain" description="Hydrazine synthase alpha subunit middle" evidence="2">
    <location>
        <begin position="468"/>
        <end position="565"/>
    </location>
</feature>
<dbReference type="SUPFAM" id="SSF69304">
    <property type="entry name" value="Tricorn protease N-terminal domain"/>
    <property type="match status" value="1"/>
</dbReference>
<feature type="signal peptide" evidence="1">
    <location>
        <begin position="1"/>
        <end position="19"/>
    </location>
</feature>
<dbReference type="InterPro" id="IPR011042">
    <property type="entry name" value="6-blade_b-propeller_TolB-like"/>
</dbReference>
<evidence type="ECO:0000313" key="3">
    <source>
        <dbReference type="EMBL" id="VGO13863.1"/>
    </source>
</evidence>
<protein>
    <recommendedName>
        <fullName evidence="2">Hydrazine synthase alpha subunit middle domain-containing protein</fullName>
    </recommendedName>
</protein>
<proteinExistence type="predicted"/>
<accession>A0A6C2U1U8</accession>
<feature type="chain" id="PRO_5025594599" description="Hydrazine synthase alpha subunit middle domain-containing protein" evidence="1">
    <location>
        <begin position="20"/>
        <end position="840"/>
    </location>
</feature>
<evidence type="ECO:0000313" key="4">
    <source>
        <dbReference type="Proteomes" id="UP000366872"/>
    </source>
</evidence>
<evidence type="ECO:0000256" key="1">
    <source>
        <dbReference type="SAM" id="SignalP"/>
    </source>
</evidence>
<organism evidence="3 4">
    <name type="scientific">Pontiella desulfatans</name>
    <dbReference type="NCBI Taxonomy" id="2750659"/>
    <lineage>
        <taxon>Bacteria</taxon>
        <taxon>Pseudomonadati</taxon>
        <taxon>Kiritimatiellota</taxon>
        <taxon>Kiritimatiellia</taxon>
        <taxon>Kiritimatiellales</taxon>
        <taxon>Pontiellaceae</taxon>
        <taxon>Pontiella</taxon>
    </lineage>
</organism>
<dbReference type="Gene3D" id="2.120.10.30">
    <property type="entry name" value="TolB, C-terminal domain"/>
    <property type="match status" value="1"/>
</dbReference>
<dbReference type="Proteomes" id="UP000366872">
    <property type="component" value="Unassembled WGS sequence"/>
</dbReference>
<dbReference type="RefSeq" id="WP_136079399.1">
    <property type="nucleotide sequence ID" value="NZ_CAAHFG010000001.1"/>
</dbReference>
<keyword evidence="1" id="KW-0732">Signal</keyword>
<dbReference type="Pfam" id="PF18582">
    <property type="entry name" value="HZS_alpha"/>
    <property type="match status" value="1"/>
</dbReference>
<sequence>MKTRMIALGVLVVALGASAAKKRPEIPVPEMKADRAAVCAAIEDLMATFGQAYPDGRNYLKQLERADEAQLEAIQREALLANPLVREAQLLYVVRRQYKADHHNTATLFQKGEINEAKFDPPGKIKVLNLKTGTTATLVDAGATGIARDPELSHDGRKVIFSMRKSKDDDYHIYETNIDGSGLRQLTSLAGVSDIDPVYLPDGKIIFSSSREPKFCMCNRHIMANLYRMDGDGANIHQIGKSTLFEGHSTVMADGRILYDRWEYVDRNFGDAQGLWVVNPDGTMHAIFYGNNTPSPGGVIDARQIPGTQNVISIFGSCHDRPWGALAILDRNKGVDGAAAVEHIWPASARELIGVGNFDTFKKVRPRYEDPFPLAEPETLAGAGKYFLCARTIQGNDERTGIYLIDTFGNEVLVHEEADGFGCYDPMPIRPRKSENAKPDQRDFENRNGTFYVQDVYEGTHMEGVERGEVKWLRVVTTPEKRSWTQQRWGGQGTQAPAMNWHSFESKGILGTVPVEADGSAYFEVPSDTFVYFQLLDKDGKMIQSMRSGTMIQSGEMQGCVGCHEDRVETPPASALGLQALKRPASPMGKGYAAGRMFNYLADAQPVFDKHCVKCHDYGKKGAEAVILAGDKGLAFNASYTDLHRKKLVAVAGGGQAEIYPAKAWGTYASKLSKTLNGHGKAKLSDAEKLSLYTWMDLNGIYYPTYDCAYPDHPTGRSPITVKQLNRLAELCGLDVKALTSHRNHPGTMVSFDRPEISPCLSALEKGSDEYKEALAIIEEGENALRQTPRADMPGFVASENDRHRTERYEQYRSVEAAYREALRKDRKLYDADVQRLIEN</sequence>
<dbReference type="EMBL" id="CAAHFG010000001">
    <property type="protein sequence ID" value="VGO13863.1"/>
    <property type="molecule type" value="Genomic_DNA"/>
</dbReference>
<evidence type="ECO:0000259" key="2">
    <source>
        <dbReference type="Pfam" id="PF18582"/>
    </source>
</evidence>
<gene>
    <name evidence="3" type="ORF">PDESU_02420</name>
</gene>
<dbReference type="InterPro" id="IPR040698">
    <property type="entry name" value="HZS_alpha_mid"/>
</dbReference>
<keyword evidence="4" id="KW-1185">Reference proteome</keyword>
<dbReference type="AlphaFoldDB" id="A0A6C2U1U8"/>
<name>A0A6C2U1U8_PONDE</name>